<protein>
    <submittedName>
        <fullName evidence="1">Uncharacterized protein</fullName>
    </submittedName>
</protein>
<dbReference type="AlphaFoldDB" id="C9KP52"/>
<gene>
    <name evidence="1" type="ORF">MITSMUL_05008</name>
</gene>
<dbReference type="eggNOG" id="COG0583">
    <property type="taxonomic scope" value="Bacteria"/>
</dbReference>
<dbReference type="EMBL" id="ABWK02000020">
    <property type="protein sequence ID" value="EEX68008.1"/>
    <property type="molecule type" value="Genomic_DNA"/>
</dbReference>
<name>C9KP52_9FIRM</name>
<keyword evidence="2" id="KW-1185">Reference proteome</keyword>
<dbReference type="HOGENOM" id="CLU_157909_0_0_9"/>
<sequence length="132" mass="15159">MTGADMAMIFLNKPLAFGLAIRLTDLYGETILMVERGDTSYIDNLRDEIEENHPQIHIHDVPPYDFNVFNYAENTGRPMISVDLWDGIHPALVTLTCDWGKEYAVPYGILYAKDPTEHVMEFIHVMERVMGR</sequence>
<evidence type="ECO:0000313" key="2">
    <source>
        <dbReference type="Proteomes" id="UP000003671"/>
    </source>
</evidence>
<reference evidence="1" key="1">
    <citation type="submission" date="2009-09" db="EMBL/GenBank/DDBJ databases">
        <authorList>
            <person name="Weinstock G."/>
            <person name="Sodergren E."/>
            <person name="Clifton S."/>
            <person name="Fulton L."/>
            <person name="Fulton B."/>
            <person name="Courtney L."/>
            <person name="Fronick C."/>
            <person name="Harrison M."/>
            <person name="Strong C."/>
            <person name="Farmer C."/>
            <person name="Delahaunty K."/>
            <person name="Markovic C."/>
            <person name="Hall O."/>
            <person name="Minx P."/>
            <person name="Tomlinson C."/>
            <person name="Mitreva M."/>
            <person name="Nelson J."/>
            <person name="Hou S."/>
            <person name="Wollam A."/>
            <person name="Pepin K.H."/>
            <person name="Johnson M."/>
            <person name="Bhonagiri V."/>
            <person name="Nash W.E."/>
            <person name="Warren W."/>
            <person name="Chinwalla A."/>
            <person name="Mardis E.R."/>
            <person name="Wilson R.K."/>
        </authorList>
    </citation>
    <scope>NUCLEOTIDE SEQUENCE [LARGE SCALE GENOMIC DNA]</scope>
    <source>
        <strain evidence="1">DSM 20544</strain>
    </source>
</reference>
<dbReference type="Proteomes" id="UP000003671">
    <property type="component" value="Unassembled WGS sequence"/>
</dbReference>
<accession>C9KP52</accession>
<dbReference type="STRING" id="500635.MITSMUL_05008"/>
<proteinExistence type="predicted"/>
<evidence type="ECO:0000313" key="1">
    <source>
        <dbReference type="EMBL" id="EEX68008.1"/>
    </source>
</evidence>
<comment type="caution">
    <text evidence="1">The sequence shown here is derived from an EMBL/GenBank/DDBJ whole genome shotgun (WGS) entry which is preliminary data.</text>
</comment>
<organism evidence="1 2">
    <name type="scientific">Mitsuokella multacida DSM 20544</name>
    <dbReference type="NCBI Taxonomy" id="500635"/>
    <lineage>
        <taxon>Bacteria</taxon>
        <taxon>Bacillati</taxon>
        <taxon>Bacillota</taxon>
        <taxon>Negativicutes</taxon>
        <taxon>Selenomonadales</taxon>
        <taxon>Selenomonadaceae</taxon>
        <taxon>Mitsuokella</taxon>
    </lineage>
</organism>